<dbReference type="RefSeq" id="XP_013930447.1">
    <property type="nucleotide sequence ID" value="XM_014074972.1"/>
</dbReference>
<keyword evidence="3" id="KW-1185">Reference proteome</keyword>
<evidence type="ECO:0000313" key="4">
    <source>
        <dbReference type="RefSeq" id="XP_013930447.1"/>
    </source>
</evidence>
<dbReference type="AlphaFoldDB" id="A0A6I9Z1G7"/>
<dbReference type="SUPFAM" id="SSF57997">
    <property type="entry name" value="Tropomyosin"/>
    <property type="match status" value="1"/>
</dbReference>
<keyword evidence="1" id="KW-0175">Coiled coil</keyword>
<dbReference type="OrthoDB" id="5981048at2759"/>
<feature type="region of interest" description="Disordered" evidence="2">
    <location>
        <begin position="66"/>
        <end position="95"/>
    </location>
</feature>
<accession>A0A6I9Z1G7</accession>
<dbReference type="GeneID" id="106556022"/>
<name>A0A6I9Z1G7_9SAUR</name>
<dbReference type="Proteomes" id="UP000504617">
    <property type="component" value="Unplaced"/>
</dbReference>
<dbReference type="Gene3D" id="1.20.5.340">
    <property type="match status" value="1"/>
</dbReference>
<reference evidence="4" key="1">
    <citation type="submission" date="2025-08" db="UniProtKB">
        <authorList>
            <consortium name="RefSeq"/>
        </authorList>
    </citation>
    <scope>IDENTIFICATION</scope>
    <source>
        <tissue evidence="4">Skeletal muscle</tissue>
    </source>
</reference>
<feature type="coiled-coil region" evidence="1">
    <location>
        <begin position="99"/>
        <end position="154"/>
    </location>
</feature>
<dbReference type="KEGG" id="tsr:106556022"/>
<evidence type="ECO:0000256" key="1">
    <source>
        <dbReference type="SAM" id="Coils"/>
    </source>
</evidence>
<dbReference type="PANTHER" id="PTHR47080">
    <property type="entry name" value="CHROMOSOME 16 OPEN READING FRAME 96"/>
    <property type="match status" value="1"/>
</dbReference>
<dbReference type="PANTHER" id="PTHR47080:SF1">
    <property type="entry name" value="CHROMOSOME 16 OPEN READING FRAME 96"/>
    <property type="match status" value="1"/>
</dbReference>
<protein>
    <submittedName>
        <fullName evidence="4">Uncharacterized protein LOC106556022</fullName>
    </submittedName>
</protein>
<evidence type="ECO:0000313" key="3">
    <source>
        <dbReference type="Proteomes" id="UP000504617"/>
    </source>
</evidence>
<organism evidence="3 4">
    <name type="scientific">Thamnophis sirtalis</name>
    <dbReference type="NCBI Taxonomy" id="35019"/>
    <lineage>
        <taxon>Eukaryota</taxon>
        <taxon>Metazoa</taxon>
        <taxon>Chordata</taxon>
        <taxon>Craniata</taxon>
        <taxon>Vertebrata</taxon>
        <taxon>Euteleostomi</taxon>
        <taxon>Lepidosauria</taxon>
        <taxon>Squamata</taxon>
        <taxon>Bifurcata</taxon>
        <taxon>Unidentata</taxon>
        <taxon>Episquamata</taxon>
        <taxon>Toxicofera</taxon>
        <taxon>Serpentes</taxon>
        <taxon>Colubroidea</taxon>
        <taxon>Colubridae</taxon>
        <taxon>Natricinae</taxon>
        <taxon>Thamnophis</taxon>
    </lineage>
</organism>
<proteinExistence type="predicted"/>
<sequence>MSVKVTLFELADLSIGTPEVGVINFNALHALLHAVISYLNIQDIKADVKIDRGPPTKPDMALLSAATETRPRDLLGQEALPKEKEDKEGFLSEEPDSRLADLEKKLKQMETSLRGVKGQIKGIEGHVQGVLGQVQEVENQISGVQNQIQGIQDEVHGVQDQTQGVQDKVKRMGKDLIGVEKQIAGLEKLPSGTELIEKAQSGFGTAVSDMWQMMQMQKKIEANENGINQVMSVLQDLVDETSHWKSATSNLEDEVKKIKEHLAVLDPRGFDDRLNVCLSDQSSLDQDLKDLERRLNQFPSPEEMVRWGVLEDILVKGKSPSPFRCPPTSVVDVYNFMETFNGYY</sequence>
<evidence type="ECO:0000256" key="2">
    <source>
        <dbReference type="SAM" id="MobiDB-lite"/>
    </source>
</evidence>
<feature type="compositionally biased region" description="Basic and acidic residues" evidence="2">
    <location>
        <begin position="69"/>
        <end position="95"/>
    </location>
</feature>
<gene>
    <name evidence="4" type="primary">LOC106556022</name>
</gene>